<name>A0A0F3IGL3_9PROT</name>
<dbReference type="AlphaFoldDB" id="A0A0F3IGL3"/>
<accession>A0A0F3IGL3</accession>
<comment type="caution">
    <text evidence="1">The sequence shown here is derived from an EMBL/GenBank/DDBJ whole genome shotgun (WGS) entry which is preliminary data.</text>
</comment>
<dbReference type="Proteomes" id="UP000033774">
    <property type="component" value="Unassembled WGS sequence"/>
</dbReference>
<protein>
    <submittedName>
        <fullName evidence="1">Uncharacterized protein</fullName>
    </submittedName>
</protein>
<keyword evidence="2" id="KW-1185">Reference proteome</keyword>
<sequence>MRAYFWEKTYMDLIVVFQNTTPANPDNLNQNDQAWQYILEVVDDLNNEPLSQEFPLAAGESLTVPLTVNDLFQTNITVSVSLPEAPGYPANTHEQVISVQPTPLVIAAVFPLDPIIRVRVAPENIAVSATLE</sequence>
<organism evidence="1 2">
    <name type="scientific">Elstera litoralis</name>
    <dbReference type="NCBI Taxonomy" id="552518"/>
    <lineage>
        <taxon>Bacteria</taxon>
        <taxon>Pseudomonadati</taxon>
        <taxon>Pseudomonadota</taxon>
        <taxon>Alphaproteobacteria</taxon>
        <taxon>Rhodospirillales</taxon>
        <taxon>Rhodospirillaceae</taxon>
        <taxon>Elstera</taxon>
    </lineage>
</organism>
<reference evidence="1 2" key="1">
    <citation type="submission" date="2015-03" db="EMBL/GenBank/DDBJ databases">
        <title>Draft genome sequence of Elstera litoralis.</title>
        <authorList>
            <person name="Rahalkar M.C."/>
            <person name="Dhakephalkar P.K."/>
            <person name="Pore S.D."/>
            <person name="Arora P."/>
            <person name="Kapse N.G."/>
            <person name="Pandit P.S."/>
        </authorList>
    </citation>
    <scope>NUCLEOTIDE SEQUENCE [LARGE SCALE GENOMIC DNA]</scope>
    <source>
        <strain evidence="1 2">Dia-1</strain>
    </source>
</reference>
<evidence type="ECO:0000313" key="2">
    <source>
        <dbReference type="Proteomes" id="UP000033774"/>
    </source>
</evidence>
<proteinExistence type="predicted"/>
<dbReference type="EMBL" id="LAJY01000983">
    <property type="protein sequence ID" value="KJV05901.1"/>
    <property type="molecule type" value="Genomic_DNA"/>
</dbReference>
<evidence type="ECO:0000313" key="1">
    <source>
        <dbReference type="EMBL" id="KJV05901.1"/>
    </source>
</evidence>
<gene>
    <name evidence="1" type="ORF">VZ95_21045</name>
</gene>